<dbReference type="AlphaFoldDB" id="M1Z2D3"/>
<dbReference type="InParanoid" id="M1Z2D3"/>
<evidence type="ECO:0000313" key="1">
    <source>
        <dbReference type="EMBL" id="CCQ91646.1"/>
    </source>
</evidence>
<comment type="caution">
    <text evidence="1">The sequence shown here is derived from an EMBL/GenBank/DDBJ whole genome shotgun (WGS) entry which is preliminary data.</text>
</comment>
<evidence type="ECO:0000313" key="2">
    <source>
        <dbReference type="Proteomes" id="UP000011704"/>
    </source>
</evidence>
<sequence length="129" mass="15193">MEELPPLNVLLTHLEWNLKRMAEMESQARTEYFRNAALQRYGFTFDSAVRCIRARARENHESCESPEECLRLANERGWLPQDADWSELLESYRKMKPDALAQHGDVIFDKLKEYHTVFATLYTRLAQQG</sequence>
<protein>
    <recommendedName>
        <fullName evidence="3">Nucleotidyltransferase</fullName>
    </recommendedName>
</protein>
<dbReference type="EMBL" id="CAQJ01000083">
    <property type="protein sequence ID" value="CCQ91646.1"/>
    <property type="molecule type" value="Genomic_DNA"/>
</dbReference>
<dbReference type="SUPFAM" id="SSF81593">
    <property type="entry name" value="Nucleotidyltransferase substrate binding subunit/domain"/>
    <property type="match status" value="1"/>
</dbReference>
<dbReference type="OrthoDB" id="510731at2"/>
<evidence type="ECO:0008006" key="3">
    <source>
        <dbReference type="Google" id="ProtNLM"/>
    </source>
</evidence>
<reference evidence="1 2" key="1">
    <citation type="journal article" date="2013" name="Front. Microbiol.">
        <title>The genome of Nitrospina gracilis illuminates the metabolism and evolution of the major marine nitrite oxidizer.</title>
        <authorList>
            <person name="Luecker S."/>
            <person name="Nowka B."/>
            <person name="Rattei T."/>
            <person name="Spieck E."/>
            <person name="and Daims H."/>
        </authorList>
    </citation>
    <scope>NUCLEOTIDE SEQUENCE [LARGE SCALE GENOMIC DNA]</scope>
    <source>
        <strain evidence="1 2">3/211</strain>
    </source>
</reference>
<dbReference type="Proteomes" id="UP000011704">
    <property type="component" value="Unassembled WGS sequence"/>
</dbReference>
<dbReference type="STRING" id="1266370.NITGR_750004"/>
<proteinExistence type="predicted"/>
<organism evidence="1 2">
    <name type="scientific">Nitrospina gracilis (strain 3/211)</name>
    <dbReference type="NCBI Taxonomy" id="1266370"/>
    <lineage>
        <taxon>Bacteria</taxon>
        <taxon>Pseudomonadati</taxon>
        <taxon>Nitrospinota/Tectimicrobiota group</taxon>
        <taxon>Nitrospinota</taxon>
        <taxon>Nitrospinia</taxon>
        <taxon>Nitrospinales</taxon>
        <taxon>Nitrospinaceae</taxon>
        <taxon>Nitrospina</taxon>
    </lineage>
</organism>
<dbReference type="HOGENOM" id="CLU_1946526_0_0_0"/>
<keyword evidence="2" id="KW-1185">Reference proteome</keyword>
<accession>M1Z2D3</accession>
<dbReference type="Gene3D" id="1.20.120.330">
    <property type="entry name" value="Nucleotidyltransferases domain 2"/>
    <property type="match status" value="1"/>
</dbReference>
<gene>
    <name evidence="1" type="ORF">NITGR_750004</name>
</gene>
<name>M1Z2D3_NITG3</name>
<dbReference type="RefSeq" id="WP_005010602.1">
    <property type="nucleotide sequence ID" value="NZ_HG422173.1"/>
</dbReference>